<feature type="compositionally biased region" description="Polar residues" evidence="1">
    <location>
        <begin position="29"/>
        <end position="43"/>
    </location>
</feature>
<comment type="caution">
    <text evidence="2">The sequence shown here is derived from an EMBL/GenBank/DDBJ whole genome shotgun (WGS) entry which is preliminary data.</text>
</comment>
<evidence type="ECO:0000256" key="1">
    <source>
        <dbReference type="SAM" id="MobiDB-lite"/>
    </source>
</evidence>
<feature type="region of interest" description="Disordered" evidence="1">
    <location>
        <begin position="379"/>
        <end position="417"/>
    </location>
</feature>
<sequence>MVKVKRFSDPLKSPPQIVGTTHPPPQAQPHATLQTQSPTQYQAPSLRPSPLAQCPTHIPSHPPTQTQLHSTLQTQVLAHSSHHIQDPTQTKAPIHSPTYTTPIVLSPTLEVPQQSQESRQCVGRESTQYWSVESIDLGGVIKKIKTTKDQVNNLSIGERVIVHFDDQGATYGEAQGLLAGYCGILAIDGNLFPISFGRWSGPPPSGMPKCYFEDCFKTDIKPRFCFRTTEALAERYCRLSIGKKWASHRQRLWDEFYNPTLTRDEIVSNVPLGVDKTQWDLFVNYRLKPSTKEEIEVSLTQSTNDESIVSPNDVIGKILGPEHPGRVRCLGMGATPSYTFRNTRFRLSDSGAFKAYIIMKEGRIPNELVGVFGPSNPANVAGESDSSKNVTEPNSPMDASDSDLPIDAREMSSASNI</sequence>
<evidence type="ECO:0000313" key="2">
    <source>
        <dbReference type="EMBL" id="KAI5437987.1"/>
    </source>
</evidence>
<dbReference type="AlphaFoldDB" id="A0A9D4YE80"/>
<feature type="region of interest" description="Disordered" evidence="1">
    <location>
        <begin position="1"/>
        <end position="101"/>
    </location>
</feature>
<dbReference type="Proteomes" id="UP001058974">
    <property type="component" value="Chromosome 2"/>
</dbReference>
<dbReference type="PANTHER" id="PTHR33144:SF45">
    <property type="entry name" value="TRANSPOSASE TNP1_EN_SPM-LIKE DOMAIN-CONTAINING PROTEIN"/>
    <property type="match status" value="1"/>
</dbReference>
<reference evidence="2 3" key="1">
    <citation type="journal article" date="2022" name="Nat. Genet.">
        <title>Improved pea reference genome and pan-genome highlight genomic features and evolutionary characteristics.</title>
        <authorList>
            <person name="Yang T."/>
            <person name="Liu R."/>
            <person name="Luo Y."/>
            <person name="Hu S."/>
            <person name="Wang D."/>
            <person name="Wang C."/>
            <person name="Pandey M.K."/>
            <person name="Ge S."/>
            <person name="Xu Q."/>
            <person name="Li N."/>
            <person name="Li G."/>
            <person name="Huang Y."/>
            <person name="Saxena R.K."/>
            <person name="Ji Y."/>
            <person name="Li M."/>
            <person name="Yan X."/>
            <person name="He Y."/>
            <person name="Liu Y."/>
            <person name="Wang X."/>
            <person name="Xiang C."/>
            <person name="Varshney R.K."/>
            <person name="Ding H."/>
            <person name="Gao S."/>
            <person name="Zong X."/>
        </authorList>
    </citation>
    <scope>NUCLEOTIDE SEQUENCE [LARGE SCALE GENOMIC DNA]</scope>
    <source>
        <strain evidence="2 3">cv. Zhongwan 6</strain>
    </source>
</reference>
<dbReference type="PANTHER" id="PTHR33144">
    <property type="entry name" value="OS10G0409366 PROTEIN-RELATED"/>
    <property type="match status" value="1"/>
</dbReference>
<accession>A0A9D4YE80</accession>
<protein>
    <submittedName>
        <fullName evidence="2">Uncharacterized protein</fullName>
    </submittedName>
</protein>
<dbReference type="Gramene" id="Psat02G0393300-T1">
    <property type="protein sequence ID" value="KAI5437987.1"/>
    <property type="gene ID" value="KIW84_023933"/>
</dbReference>
<name>A0A9D4YE80_PEA</name>
<dbReference type="EMBL" id="JAMSHJ010000002">
    <property type="protein sequence ID" value="KAI5437987.1"/>
    <property type="molecule type" value="Genomic_DNA"/>
</dbReference>
<proteinExistence type="predicted"/>
<gene>
    <name evidence="2" type="ORF">KIW84_023933</name>
</gene>
<organism evidence="2 3">
    <name type="scientific">Pisum sativum</name>
    <name type="common">Garden pea</name>
    <name type="synonym">Lathyrus oleraceus</name>
    <dbReference type="NCBI Taxonomy" id="3888"/>
    <lineage>
        <taxon>Eukaryota</taxon>
        <taxon>Viridiplantae</taxon>
        <taxon>Streptophyta</taxon>
        <taxon>Embryophyta</taxon>
        <taxon>Tracheophyta</taxon>
        <taxon>Spermatophyta</taxon>
        <taxon>Magnoliopsida</taxon>
        <taxon>eudicotyledons</taxon>
        <taxon>Gunneridae</taxon>
        <taxon>Pentapetalae</taxon>
        <taxon>rosids</taxon>
        <taxon>fabids</taxon>
        <taxon>Fabales</taxon>
        <taxon>Fabaceae</taxon>
        <taxon>Papilionoideae</taxon>
        <taxon>50 kb inversion clade</taxon>
        <taxon>NPAAA clade</taxon>
        <taxon>Hologalegina</taxon>
        <taxon>IRL clade</taxon>
        <taxon>Fabeae</taxon>
        <taxon>Lathyrus</taxon>
    </lineage>
</organism>
<feature type="compositionally biased region" description="Polar residues" evidence="1">
    <location>
        <begin position="86"/>
        <end position="101"/>
    </location>
</feature>
<keyword evidence="3" id="KW-1185">Reference proteome</keyword>
<feature type="compositionally biased region" description="Low complexity" evidence="1">
    <location>
        <begin position="64"/>
        <end position="77"/>
    </location>
</feature>
<evidence type="ECO:0000313" key="3">
    <source>
        <dbReference type="Proteomes" id="UP001058974"/>
    </source>
</evidence>